<dbReference type="PROSITE" id="PS50109">
    <property type="entry name" value="HIS_KIN"/>
    <property type="match status" value="1"/>
</dbReference>
<evidence type="ECO:0000256" key="10">
    <source>
        <dbReference type="SAM" id="MobiDB-lite"/>
    </source>
</evidence>
<dbReference type="EMBL" id="FTOG01000001">
    <property type="protein sequence ID" value="SIS45890.1"/>
    <property type="molecule type" value="Genomic_DNA"/>
</dbReference>
<dbReference type="SUPFAM" id="SSF52172">
    <property type="entry name" value="CheY-like"/>
    <property type="match status" value="1"/>
</dbReference>
<evidence type="ECO:0000256" key="9">
    <source>
        <dbReference type="PROSITE-ProRule" id="PRU00169"/>
    </source>
</evidence>
<dbReference type="PROSITE" id="PS50110">
    <property type="entry name" value="RESPONSE_REGULATORY"/>
    <property type="match status" value="1"/>
</dbReference>
<dbReference type="Pfam" id="PF08448">
    <property type="entry name" value="PAS_4"/>
    <property type="match status" value="1"/>
</dbReference>
<evidence type="ECO:0000256" key="7">
    <source>
        <dbReference type="ARBA" id="ARBA00022840"/>
    </source>
</evidence>
<evidence type="ECO:0000256" key="8">
    <source>
        <dbReference type="ARBA" id="ARBA00023012"/>
    </source>
</evidence>
<keyword evidence="6 14" id="KW-0418">Kinase</keyword>
<dbReference type="Gene3D" id="3.30.565.10">
    <property type="entry name" value="Histidine kinase-like ATPase, C-terminal domain"/>
    <property type="match status" value="1"/>
</dbReference>
<keyword evidence="4" id="KW-0808">Transferase</keyword>
<dbReference type="GO" id="GO:0005524">
    <property type="term" value="F:ATP binding"/>
    <property type="evidence" value="ECO:0007669"/>
    <property type="project" value="UniProtKB-KW"/>
</dbReference>
<dbReference type="SMART" id="SM00387">
    <property type="entry name" value="HATPase_c"/>
    <property type="match status" value="1"/>
</dbReference>
<dbReference type="Pfam" id="PF00512">
    <property type="entry name" value="HisKA"/>
    <property type="match status" value="1"/>
</dbReference>
<dbReference type="SUPFAM" id="SSF55874">
    <property type="entry name" value="ATPase domain of HSP90 chaperone/DNA topoisomerase II/histidine kinase"/>
    <property type="match status" value="1"/>
</dbReference>
<gene>
    <name evidence="14" type="ORF">SAMN05421580_101492</name>
</gene>
<dbReference type="FunFam" id="1.10.287.130:FF:000037">
    <property type="entry name" value="Hybrid sensor histidine kinase/response regulator"/>
    <property type="match status" value="1"/>
</dbReference>
<dbReference type="InterPro" id="IPR035965">
    <property type="entry name" value="PAS-like_dom_sf"/>
</dbReference>
<dbReference type="GO" id="GO:0000155">
    <property type="term" value="F:phosphorelay sensor kinase activity"/>
    <property type="evidence" value="ECO:0007669"/>
    <property type="project" value="InterPro"/>
</dbReference>
<dbReference type="Gene3D" id="1.10.287.130">
    <property type="match status" value="1"/>
</dbReference>
<evidence type="ECO:0000313" key="15">
    <source>
        <dbReference type="Proteomes" id="UP000186221"/>
    </source>
</evidence>
<dbReference type="AlphaFoldDB" id="A0A1N7J9A7"/>
<keyword evidence="7" id="KW-0067">ATP-binding</keyword>
<evidence type="ECO:0000256" key="2">
    <source>
        <dbReference type="ARBA" id="ARBA00012438"/>
    </source>
</evidence>
<accession>A0A1N7J9A7</accession>
<keyword evidence="3 9" id="KW-0597">Phosphoprotein</keyword>
<dbReference type="SUPFAM" id="SSF55785">
    <property type="entry name" value="PYP-like sensor domain (PAS domain)"/>
    <property type="match status" value="1"/>
</dbReference>
<evidence type="ECO:0000259" key="12">
    <source>
        <dbReference type="PROSITE" id="PS50109"/>
    </source>
</evidence>
<evidence type="ECO:0000256" key="4">
    <source>
        <dbReference type="ARBA" id="ARBA00022679"/>
    </source>
</evidence>
<dbReference type="InterPro" id="IPR000014">
    <property type="entry name" value="PAS"/>
</dbReference>
<dbReference type="InterPro" id="IPR036097">
    <property type="entry name" value="HisK_dim/P_sf"/>
</dbReference>
<sequence length="801" mass="86808">MAHPDQTLQPIGRTAALIAPGAIYLLVLAICAGVGAYFVKDQVLMTVLISVAGSFLLLAVLAKLAQRQIAQSKDTMQDALAAFIAHDASPSFTTDAEGEIGAQNRAAIERFGSRSGQTLARALGELFANPGAMLARLQSKAEALGAAREDLVTRRGHVRLSVHRVDGGGYLWRLEDMAERAVGGRGGETLSLPMLTVSKTGTILFMNEALRRLVGERVRTLDRIFTELPIRSGEEQEITTSEGPVRCMVAQIEGAGGRDEIYLMPVAPGRPATHDPAAFESLPVALMRLNVDGRVFEVNRAARGLLGQISPGSRLCELFEGLGRPVEDWVADAVAGRTDRRPEVLRAHRGDREVFLQVTLSRVIEEGRAGLIAVLSDATQLKTLEGQFVQSQKMQAIGQLAGGVAHDFNNLLTAISGHCDLLMLRHEKGDPDYTDLDQISQNANRAASLVGQLLAFSRKQTLKPRIMDLRDTLSDLTHLLNRLTGEKIMLTLMHDPGLALIRADRRQLEQVIMNLVVNARDAMPGGGEIRIETENMRLLEDLKRDRAAVPKGDYVVVKVTDEGVGIAPDKLGKIFEPFFTTKKPGEGTGLGLSTAYGIVKQTGGYIFCDSVLGSGTSFTLFLPAHGQRGELEPEPTVTPMDLPQIEENPTSKVLLVEDEAPVRAFASRALKLRGYTVFEAENAEEALRILEDESLSFDVFVTDVIMPGMDGPTWVAEALKARPDVPVVFVSGYAEDVFREGRPPMPNSVFLPKPFSLSELTATVQNQIARRARKLAARAGAGAAEPVESQEDEAEAQAKLS</sequence>
<dbReference type="STRING" id="453582.SAMN05421580_101492"/>
<keyword evidence="5" id="KW-0547">Nucleotide-binding</keyword>
<dbReference type="SMART" id="SM00091">
    <property type="entry name" value="PAS"/>
    <property type="match status" value="3"/>
</dbReference>
<dbReference type="InterPro" id="IPR005467">
    <property type="entry name" value="His_kinase_dom"/>
</dbReference>
<dbReference type="InterPro" id="IPR013656">
    <property type="entry name" value="PAS_4"/>
</dbReference>
<feature type="transmembrane region" description="Helical" evidence="11">
    <location>
        <begin position="44"/>
        <end position="65"/>
    </location>
</feature>
<protein>
    <recommendedName>
        <fullName evidence="2">histidine kinase</fullName>
        <ecNumber evidence="2">2.7.13.3</ecNumber>
    </recommendedName>
</protein>
<evidence type="ECO:0000256" key="3">
    <source>
        <dbReference type="ARBA" id="ARBA00022553"/>
    </source>
</evidence>
<dbReference type="PANTHER" id="PTHR43065">
    <property type="entry name" value="SENSOR HISTIDINE KINASE"/>
    <property type="match status" value="1"/>
</dbReference>
<dbReference type="Gene3D" id="3.30.450.20">
    <property type="entry name" value="PAS domain"/>
    <property type="match status" value="1"/>
</dbReference>
<dbReference type="PANTHER" id="PTHR43065:SF46">
    <property type="entry name" value="C4-DICARBOXYLATE TRANSPORT SENSOR PROTEIN DCTB"/>
    <property type="match status" value="1"/>
</dbReference>
<comment type="catalytic activity">
    <reaction evidence="1">
        <text>ATP + protein L-histidine = ADP + protein N-phospho-L-histidine.</text>
        <dbReference type="EC" id="2.7.13.3"/>
    </reaction>
</comment>
<dbReference type="PRINTS" id="PR00344">
    <property type="entry name" value="BCTRLSENSOR"/>
</dbReference>
<feature type="domain" description="Histidine kinase" evidence="12">
    <location>
        <begin position="403"/>
        <end position="626"/>
    </location>
</feature>
<dbReference type="Pfam" id="PF02518">
    <property type="entry name" value="HATPase_c"/>
    <property type="match status" value="1"/>
</dbReference>
<feature type="domain" description="Response regulatory" evidence="13">
    <location>
        <begin position="652"/>
        <end position="768"/>
    </location>
</feature>
<feature type="transmembrane region" description="Helical" evidence="11">
    <location>
        <begin position="15"/>
        <end position="38"/>
    </location>
</feature>
<dbReference type="Proteomes" id="UP000186221">
    <property type="component" value="Unassembled WGS sequence"/>
</dbReference>
<evidence type="ECO:0000256" key="5">
    <source>
        <dbReference type="ARBA" id="ARBA00022741"/>
    </source>
</evidence>
<proteinExistence type="predicted"/>
<dbReference type="InterPro" id="IPR001789">
    <property type="entry name" value="Sig_transdc_resp-reg_receiver"/>
</dbReference>
<evidence type="ECO:0000313" key="14">
    <source>
        <dbReference type="EMBL" id="SIS45890.1"/>
    </source>
</evidence>
<evidence type="ECO:0000259" key="13">
    <source>
        <dbReference type="PROSITE" id="PS50110"/>
    </source>
</evidence>
<reference evidence="15" key="1">
    <citation type="submission" date="2017-01" db="EMBL/GenBank/DDBJ databases">
        <authorList>
            <person name="Varghese N."/>
            <person name="Submissions S."/>
        </authorList>
    </citation>
    <scope>NUCLEOTIDE SEQUENCE [LARGE SCALE GENOMIC DNA]</scope>
    <source>
        <strain evidence="15">DSM 19945</strain>
    </source>
</reference>
<dbReference type="InterPro" id="IPR003594">
    <property type="entry name" value="HATPase_dom"/>
</dbReference>
<dbReference type="InterPro" id="IPR003661">
    <property type="entry name" value="HisK_dim/P_dom"/>
</dbReference>
<organism evidence="14 15">
    <name type="scientific">Rhodobacter aestuarii</name>
    <dbReference type="NCBI Taxonomy" id="453582"/>
    <lineage>
        <taxon>Bacteria</taxon>
        <taxon>Pseudomonadati</taxon>
        <taxon>Pseudomonadota</taxon>
        <taxon>Alphaproteobacteria</taxon>
        <taxon>Rhodobacterales</taxon>
        <taxon>Rhodobacter group</taxon>
        <taxon>Rhodobacter</taxon>
    </lineage>
</organism>
<dbReference type="EC" id="2.7.13.3" evidence="2"/>
<evidence type="ECO:0000256" key="11">
    <source>
        <dbReference type="SAM" id="Phobius"/>
    </source>
</evidence>
<evidence type="ECO:0000256" key="6">
    <source>
        <dbReference type="ARBA" id="ARBA00022777"/>
    </source>
</evidence>
<dbReference type="SMART" id="SM00388">
    <property type="entry name" value="HisKA"/>
    <property type="match status" value="1"/>
</dbReference>
<evidence type="ECO:0000256" key="1">
    <source>
        <dbReference type="ARBA" id="ARBA00000085"/>
    </source>
</evidence>
<keyword evidence="8" id="KW-0902">Two-component regulatory system</keyword>
<dbReference type="CDD" id="cd00082">
    <property type="entry name" value="HisKA"/>
    <property type="match status" value="1"/>
</dbReference>
<dbReference type="SUPFAM" id="SSF47384">
    <property type="entry name" value="Homodimeric domain of signal transducing histidine kinase"/>
    <property type="match status" value="1"/>
</dbReference>
<dbReference type="SMART" id="SM00448">
    <property type="entry name" value="REC"/>
    <property type="match status" value="1"/>
</dbReference>
<keyword evidence="11" id="KW-0812">Transmembrane</keyword>
<keyword evidence="15" id="KW-1185">Reference proteome</keyword>
<dbReference type="InterPro" id="IPR036890">
    <property type="entry name" value="HATPase_C_sf"/>
</dbReference>
<feature type="region of interest" description="Disordered" evidence="10">
    <location>
        <begin position="779"/>
        <end position="801"/>
    </location>
</feature>
<dbReference type="Gene3D" id="3.40.50.2300">
    <property type="match status" value="1"/>
</dbReference>
<feature type="modified residue" description="4-aspartylphosphate" evidence="9">
    <location>
        <position position="703"/>
    </location>
</feature>
<name>A0A1N7J9A7_9RHOB</name>
<keyword evidence="11" id="KW-0472">Membrane</keyword>
<dbReference type="InterPro" id="IPR004358">
    <property type="entry name" value="Sig_transdc_His_kin-like_C"/>
</dbReference>
<dbReference type="InterPro" id="IPR011006">
    <property type="entry name" value="CheY-like_superfamily"/>
</dbReference>
<dbReference type="Pfam" id="PF00072">
    <property type="entry name" value="Response_reg"/>
    <property type="match status" value="1"/>
</dbReference>
<keyword evidence="11" id="KW-1133">Transmembrane helix</keyword>